<dbReference type="AlphaFoldDB" id="A0A8H6VAT9"/>
<evidence type="ECO:0000313" key="3">
    <source>
        <dbReference type="Proteomes" id="UP000660729"/>
    </source>
</evidence>
<accession>A0A8H6VAT9</accession>
<comment type="caution">
    <text evidence="2">The sequence shown here is derived from an EMBL/GenBank/DDBJ whole genome shotgun (WGS) entry which is preliminary data.</text>
</comment>
<reference evidence="2" key="1">
    <citation type="submission" date="2020-04" db="EMBL/GenBank/DDBJ databases">
        <title>Draft genome resource of the tomato pathogen Pseudocercospora fuligena.</title>
        <authorList>
            <person name="Zaccaron A."/>
        </authorList>
    </citation>
    <scope>NUCLEOTIDE SEQUENCE</scope>
    <source>
        <strain evidence="2">PF001</strain>
    </source>
</reference>
<protein>
    <submittedName>
        <fullName evidence="2">Uncharacterized protein</fullName>
    </submittedName>
</protein>
<keyword evidence="3" id="KW-1185">Reference proteome</keyword>
<evidence type="ECO:0000313" key="2">
    <source>
        <dbReference type="EMBL" id="KAF7185398.1"/>
    </source>
</evidence>
<organism evidence="2 3">
    <name type="scientific">Pseudocercospora fuligena</name>
    <dbReference type="NCBI Taxonomy" id="685502"/>
    <lineage>
        <taxon>Eukaryota</taxon>
        <taxon>Fungi</taxon>
        <taxon>Dikarya</taxon>
        <taxon>Ascomycota</taxon>
        <taxon>Pezizomycotina</taxon>
        <taxon>Dothideomycetes</taxon>
        <taxon>Dothideomycetidae</taxon>
        <taxon>Mycosphaerellales</taxon>
        <taxon>Mycosphaerellaceae</taxon>
        <taxon>Pseudocercospora</taxon>
    </lineage>
</organism>
<evidence type="ECO:0000256" key="1">
    <source>
        <dbReference type="SAM" id="MobiDB-lite"/>
    </source>
</evidence>
<feature type="compositionally biased region" description="Basic and acidic residues" evidence="1">
    <location>
        <begin position="248"/>
        <end position="267"/>
    </location>
</feature>
<sequence>MMPSLHMALKCISSVHSCLPPDPLQLHTSNKYPRLYHTLPNLHLTRPCYHQQEAATHIEIVHKMPRKTRSAETAGARNVRRNKAAQVKHARLNSIATRVFSIPELLEHILLLLTPTRIVGGVGFRPQLQLFALQRVNRTFLATILGSKQLQAAMTTPPRSSWTSGEKTFYQIGDEYGPGFSAALKRAMASAEVPQETWRRIKFNPRPDELFFLAEPGRPEEQTYAETTWGDAVEWYHKGGPLRNPQGEGRREGDLASKTEREGVKTA</sequence>
<feature type="region of interest" description="Disordered" evidence="1">
    <location>
        <begin position="235"/>
        <end position="267"/>
    </location>
</feature>
<proteinExistence type="predicted"/>
<dbReference type="EMBL" id="JABCIY010000337">
    <property type="protein sequence ID" value="KAF7185398.1"/>
    <property type="molecule type" value="Genomic_DNA"/>
</dbReference>
<name>A0A8H6VAT9_9PEZI</name>
<dbReference type="Proteomes" id="UP000660729">
    <property type="component" value="Unassembled WGS sequence"/>
</dbReference>
<gene>
    <name evidence="2" type="ORF">HII31_13245</name>
</gene>